<dbReference type="EMBL" id="CP042469">
    <property type="protein sequence ID" value="QOX64381.1"/>
    <property type="molecule type" value="Genomic_DNA"/>
</dbReference>
<accession>A0ACD1ADS4</accession>
<name>A0ACD1ADS4_9FIRM</name>
<sequence>MKKLLILMMALAMTLSLAACGGSDSAPTSTPDTSAPAASDITLVNKVANYTALLVPSDFGEFSDKDGYAVAEGPDASIVVTPTFPSDTWIEDVTEDYMLESLGDTYSNIKVLAFDNPANIGGVDSLSFLCTGDSNNSGKNVTTCQIILYFAIDGQNCEQHIAFTYTTGANSSLEANLADILPSITLE</sequence>
<keyword evidence="2" id="KW-1185">Reference proteome</keyword>
<protein>
    <submittedName>
        <fullName evidence="1">Uncharacterized protein</fullName>
    </submittedName>
</protein>
<proteinExistence type="predicted"/>
<evidence type="ECO:0000313" key="1">
    <source>
        <dbReference type="EMBL" id="QOX64381.1"/>
    </source>
</evidence>
<reference evidence="1" key="1">
    <citation type="submission" date="2019-08" db="EMBL/GenBank/DDBJ databases">
        <title>Genome sequence of Clostridiales bacterium MT110.</title>
        <authorList>
            <person name="Cao J."/>
        </authorList>
    </citation>
    <scope>NUCLEOTIDE SEQUENCE</scope>
    <source>
        <strain evidence="1">MT110</strain>
    </source>
</reference>
<gene>
    <name evidence="1" type="ORF">FRZ06_14035</name>
</gene>
<organism evidence="1 2">
    <name type="scientific">Anoxybacterium hadale</name>
    <dbReference type="NCBI Taxonomy" id="3408580"/>
    <lineage>
        <taxon>Bacteria</taxon>
        <taxon>Bacillati</taxon>
        <taxon>Bacillota</taxon>
        <taxon>Clostridia</taxon>
        <taxon>Peptostreptococcales</taxon>
        <taxon>Anaerovoracaceae</taxon>
        <taxon>Anoxybacterium</taxon>
    </lineage>
</organism>
<evidence type="ECO:0000313" key="2">
    <source>
        <dbReference type="Proteomes" id="UP000594014"/>
    </source>
</evidence>
<dbReference type="Proteomes" id="UP000594014">
    <property type="component" value="Chromosome"/>
</dbReference>